<dbReference type="EMBL" id="CP002207">
    <property type="protein sequence ID" value="ADP34127.1"/>
    <property type="molecule type" value="Genomic_DNA"/>
</dbReference>
<keyword evidence="2" id="KW-1185">Reference proteome</keyword>
<sequence length="53" mass="5562">MFIGVAIFIKLEDPKGPVIFTQDEVTGVGDHATIVSGVKLITHDGGHESSGIK</sequence>
<gene>
    <name evidence="1" type="ordered locus">BATR1942_16040</name>
</gene>
<protein>
    <submittedName>
        <fullName evidence="1">Uncharacterized protein</fullName>
    </submittedName>
</protein>
<name>A0ABN3ZIX1_BACA1</name>
<dbReference type="Proteomes" id="UP000006867">
    <property type="component" value="Chromosome"/>
</dbReference>
<proteinExistence type="predicted"/>
<evidence type="ECO:0000313" key="2">
    <source>
        <dbReference type="Proteomes" id="UP000006867"/>
    </source>
</evidence>
<accession>A0ABN3ZIX1</accession>
<evidence type="ECO:0000313" key="1">
    <source>
        <dbReference type="EMBL" id="ADP34127.1"/>
    </source>
</evidence>
<reference evidence="1 2" key="1">
    <citation type="journal article" date="2011" name="Front. Microbiol.">
        <title>Genomic signatures of strain selection and enhancement in Bacillus atrophaeus var. globigii, a historical biowarfare simulant.</title>
        <authorList>
            <person name="Gibbons H.S."/>
            <person name="Broomall S.M."/>
            <person name="McNew L.A."/>
            <person name="Daligault H."/>
            <person name="Chapman C."/>
            <person name="Bruce D."/>
            <person name="Karavis M."/>
            <person name="Krepps M."/>
            <person name="McGregor P.A."/>
            <person name="Hong C."/>
            <person name="Park K.H."/>
            <person name="Akmal A."/>
            <person name="Feldman A."/>
            <person name="Lin J.S."/>
            <person name="Chang W.E."/>
            <person name="Higgs B.W."/>
            <person name="Demirev P."/>
            <person name="Lindquist J."/>
            <person name="Liem A."/>
            <person name="Fochler E."/>
            <person name="Read T.D."/>
            <person name="Tapia R."/>
            <person name="Johnson S."/>
            <person name="Bishop-Lilly K.A."/>
            <person name="Detter C."/>
            <person name="Han C."/>
            <person name="Sozhamannan S."/>
            <person name="Rosenzweig C.N."/>
            <person name="Skowronski E.W."/>
        </authorList>
    </citation>
    <scope>NUCLEOTIDE SEQUENCE [LARGE SCALE GENOMIC DNA]</scope>
    <source>
        <strain evidence="1 2">1942</strain>
    </source>
</reference>
<organism evidence="1 2">
    <name type="scientific">Bacillus atrophaeus (strain 1942)</name>
    <dbReference type="NCBI Taxonomy" id="720555"/>
    <lineage>
        <taxon>Bacteria</taxon>
        <taxon>Bacillati</taxon>
        <taxon>Bacillota</taxon>
        <taxon>Bacilli</taxon>
        <taxon>Bacillales</taxon>
        <taxon>Bacillaceae</taxon>
        <taxon>Bacillus</taxon>
    </lineage>
</organism>